<dbReference type="InterPro" id="IPR026050">
    <property type="entry name" value="C1GALT1/C1GALT1_chp1"/>
</dbReference>
<comment type="pathway">
    <text evidence="2">Protein modification; protein glycosylation.</text>
</comment>
<evidence type="ECO:0000256" key="3">
    <source>
        <dbReference type="ARBA" id="ARBA00006462"/>
    </source>
</evidence>
<dbReference type="RefSeq" id="XP_016586757.1">
    <property type="nucleotide sequence ID" value="XM_016735478.1"/>
</dbReference>
<dbReference type="GO" id="GO:0000166">
    <property type="term" value="F:nucleotide binding"/>
    <property type="evidence" value="ECO:0007669"/>
    <property type="project" value="UniProtKB-KW"/>
</dbReference>
<name>A0A0F2M7C8_SPOSC</name>
<dbReference type="GO" id="GO:0016020">
    <property type="term" value="C:membrane"/>
    <property type="evidence" value="ECO:0007669"/>
    <property type="project" value="UniProtKB-SubCell"/>
</dbReference>
<evidence type="ECO:0000256" key="1">
    <source>
        <dbReference type="ARBA" id="ARBA00004606"/>
    </source>
</evidence>
<keyword evidence="8" id="KW-0547">Nucleotide-binding</keyword>
<keyword evidence="10 13" id="KW-1133">Transmembrane helix</keyword>
<feature type="domain" description="Fringe-like glycosyltransferase" evidence="14">
    <location>
        <begin position="212"/>
        <end position="276"/>
    </location>
</feature>
<keyword evidence="5" id="KW-0328">Glycosyltransferase</keyword>
<evidence type="ECO:0000256" key="5">
    <source>
        <dbReference type="ARBA" id="ARBA00022676"/>
    </source>
</evidence>
<reference evidence="15 16" key="1">
    <citation type="journal article" date="2014" name="BMC Genomics">
        <title>Comparative genomics of the major fungal agents of human and animal Sporotrichosis: Sporothrix schenckii and Sporothrix brasiliensis.</title>
        <authorList>
            <person name="Teixeira M.M."/>
            <person name="de Almeida L.G."/>
            <person name="Kubitschek-Barreira P."/>
            <person name="Alves F.L."/>
            <person name="Kioshima E.S."/>
            <person name="Abadio A.K."/>
            <person name="Fernandes L."/>
            <person name="Derengowski L.S."/>
            <person name="Ferreira K.S."/>
            <person name="Souza R.C."/>
            <person name="Ruiz J.C."/>
            <person name="de Andrade N.C."/>
            <person name="Paes H.C."/>
            <person name="Nicola A.M."/>
            <person name="Albuquerque P."/>
            <person name="Gerber A.L."/>
            <person name="Martins V.P."/>
            <person name="Peconick L.D."/>
            <person name="Neto A.V."/>
            <person name="Chaucanez C.B."/>
            <person name="Silva P.A."/>
            <person name="Cunha O.L."/>
            <person name="de Oliveira F.F."/>
            <person name="dos Santos T.C."/>
            <person name="Barros A.L."/>
            <person name="Soares M.A."/>
            <person name="de Oliveira L.M."/>
            <person name="Marini M.M."/>
            <person name="Villalobos-Duno H."/>
            <person name="Cunha M.M."/>
            <person name="de Hoog S."/>
            <person name="da Silveira J.F."/>
            <person name="Henrissat B."/>
            <person name="Nino-Vega G.A."/>
            <person name="Cisalpino P.S."/>
            <person name="Mora-Montes H.M."/>
            <person name="Almeida S.R."/>
            <person name="Stajich J.E."/>
            <person name="Lopes-Bezerra L.M."/>
            <person name="Vasconcelos A.T."/>
            <person name="Felipe M.S."/>
        </authorList>
    </citation>
    <scope>NUCLEOTIDE SEQUENCE [LARGE SCALE GENOMIC DNA]</scope>
    <source>
        <strain evidence="15 16">1099-18</strain>
    </source>
</reference>
<keyword evidence="7 13" id="KW-0812">Transmembrane</keyword>
<evidence type="ECO:0000256" key="7">
    <source>
        <dbReference type="ARBA" id="ARBA00022692"/>
    </source>
</evidence>
<evidence type="ECO:0000256" key="4">
    <source>
        <dbReference type="ARBA" id="ARBA00012557"/>
    </source>
</evidence>
<dbReference type="KEGG" id="ssck:SPSK_08892"/>
<dbReference type="EMBL" id="AXCR01000007">
    <property type="protein sequence ID" value="KJR84081.1"/>
    <property type="molecule type" value="Genomic_DNA"/>
</dbReference>
<evidence type="ECO:0000256" key="2">
    <source>
        <dbReference type="ARBA" id="ARBA00004922"/>
    </source>
</evidence>
<organism evidence="15 16">
    <name type="scientific">Sporothrix schenckii 1099-18</name>
    <dbReference type="NCBI Taxonomy" id="1397361"/>
    <lineage>
        <taxon>Eukaryota</taxon>
        <taxon>Fungi</taxon>
        <taxon>Dikarya</taxon>
        <taxon>Ascomycota</taxon>
        <taxon>Pezizomycotina</taxon>
        <taxon>Sordariomycetes</taxon>
        <taxon>Sordariomycetidae</taxon>
        <taxon>Ophiostomatales</taxon>
        <taxon>Ophiostomataceae</taxon>
        <taxon>Sporothrix</taxon>
    </lineage>
</organism>
<feature type="compositionally biased region" description="Low complexity" evidence="12">
    <location>
        <begin position="531"/>
        <end position="546"/>
    </location>
</feature>
<evidence type="ECO:0000313" key="16">
    <source>
        <dbReference type="Proteomes" id="UP000033710"/>
    </source>
</evidence>
<dbReference type="EC" id="2.4.1.122" evidence="4"/>
<feature type="transmembrane region" description="Helical" evidence="13">
    <location>
        <begin position="12"/>
        <end position="32"/>
    </location>
</feature>
<dbReference type="VEuPathDB" id="FungiDB:SPSK_08892"/>
<dbReference type="InterPro" id="IPR003378">
    <property type="entry name" value="Fringe-like_glycosylTrfase"/>
</dbReference>
<dbReference type="OrthoDB" id="414175at2759"/>
<evidence type="ECO:0000256" key="9">
    <source>
        <dbReference type="ARBA" id="ARBA00022968"/>
    </source>
</evidence>
<keyword evidence="9" id="KW-0735">Signal-anchor</keyword>
<comment type="subcellular location">
    <subcellularLocation>
        <location evidence="1">Membrane</location>
        <topology evidence="1">Single-pass type II membrane protein</topology>
    </subcellularLocation>
</comment>
<dbReference type="GeneID" id="27670755"/>
<protein>
    <recommendedName>
        <fullName evidence="4">N-acetylgalactosaminide beta-1,3-galactosyltransferase</fullName>
        <ecNumber evidence="4">2.4.1.122</ecNumber>
    </recommendedName>
</protein>
<dbReference type="AlphaFoldDB" id="A0A0F2M7C8"/>
<evidence type="ECO:0000313" key="15">
    <source>
        <dbReference type="EMBL" id="KJR84081.1"/>
    </source>
</evidence>
<proteinExistence type="inferred from homology"/>
<dbReference type="Pfam" id="PF02434">
    <property type="entry name" value="Fringe"/>
    <property type="match status" value="1"/>
</dbReference>
<keyword evidence="11 13" id="KW-0472">Membrane</keyword>
<evidence type="ECO:0000256" key="6">
    <source>
        <dbReference type="ARBA" id="ARBA00022679"/>
    </source>
</evidence>
<evidence type="ECO:0000256" key="10">
    <source>
        <dbReference type="ARBA" id="ARBA00022989"/>
    </source>
</evidence>
<reference evidence="15 16" key="2">
    <citation type="journal article" date="2015" name="Eukaryot. Cell">
        <title>Asexual propagation of a virulent clone complex in a human and feline outbreak of sporotrichosis.</title>
        <authorList>
            <person name="Teixeira Mde M."/>
            <person name="Rodrigues A.M."/>
            <person name="Tsui C.K."/>
            <person name="de Almeida L.G."/>
            <person name="Van Diepeningen A.D."/>
            <person name="van den Ende B.G."/>
            <person name="Fernandes G.F."/>
            <person name="Kano R."/>
            <person name="Hamelin R.C."/>
            <person name="Lopes-Bezerra L.M."/>
            <person name="Vasconcelos A.T."/>
            <person name="de Hoog S."/>
            <person name="de Camargo Z.P."/>
            <person name="Felipe M.S."/>
        </authorList>
    </citation>
    <scope>NUCLEOTIDE SEQUENCE [LARGE SCALE GENOMIC DNA]</scope>
    <source>
        <strain evidence="15 16">1099-18</strain>
    </source>
</reference>
<feature type="region of interest" description="Disordered" evidence="12">
    <location>
        <begin position="525"/>
        <end position="546"/>
    </location>
</feature>
<sequence>MRRRISPVRHRRYWTRPGVVVIVLLAVCYYFLPYDSTLRLSVRFNSQRVVNTFAQPPQSLEAWTLAPLGNATSPSNSLPASGRYLPALYDDVGVILKTGYGTQHRVGAQIEALGLRPHTVDGNNMIVIGDWAGEVVYGDKGEQIFVHDVIAPVLESGILGSRANCARAEKYRALAAAVHAGDDVEAMRISKSDGWELDAMKFIPGLELAYQTMPNKNWYLLLDDDTFVIPSSLRLLLAHLDHSVPHYIGNAVGDFRGRFAHGGSAIVLSREAVTLLLGSGSSRVLAVAAAAAASNRQQGITTNSYKSGLAPPLLHQAYVDSITETWGDKLLATTLMRVGVYLDERFARLFNGARPRATRISADRFCMPLVSFHALAKPEQMRSVGAVFRQIDPGQRGGTPSDATSPGFLAPPIAWGDLWALYGRPTVAALHHQPIHRGRDFVGAPGDDSSSSALVASVTENVGSPEACRVLCAGDDGEGDDAMGADGFQRRFAGLYSYNSKCLAWTWNAGEQTCTTSPWFVVGEDESTGVAPPSTEPASSTTETTSTKYSGVNVALLRQLVGRCGQRDGVSWTERGDKYEFRYNPSGTL</sequence>
<dbReference type="GO" id="GO:0016263">
    <property type="term" value="F:glycoprotein-N-acetylgalactosamine 3-beta-galactosyltransferase activity"/>
    <property type="evidence" value="ECO:0007669"/>
    <property type="project" value="UniProtKB-EC"/>
</dbReference>
<evidence type="ECO:0000256" key="13">
    <source>
        <dbReference type="SAM" id="Phobius"/>
    </source>
</evidence>
<dbReference type="PANTHER" id="PTHR23033:SF40">
    <property type="entry name" value="APPLE DOMAIN-CONTAINING PROTEIN"/>
    <property type="match status" value="1"/>
</dbReference>
<dbReference type="PANTHER" id="PTHR23033">
    <property type="entry name" value="BETA1,3-GALACTOSYLTRANSFERASE"/>
    <property type="match status" value="1"/>
</dbReference>
<evidence type="ECO:0000256" key="8">
    <source>
        <dbReference type="ARBA" id="ARBA00022741"/>
    </source>
</evidence>
<evidence type="ECO:0000259" key="14">
    <source>
        <dbReference type="Pfam" id="PF02434"/>
    </source>
</evidence>
<comment type="similarity">
    <text evidence="3">Belongs to the glycosyltransferase 31 family. Beta3-Gal-T subfamily.</text>
</comment>
<dbReference type="Gene3D" id="3.90.550.50">
    <property type="match status" value="1"/>
</dbReference>
<accession>A0A0F2M7C8</accession>
<gene>
    <name evidence="15" type="ORF">SPSK_08892</name>
</gene>
<comment type="caution">
    <text evidence="15">The sequence shown here is derived from an EMBL/GenBank/DDBJ whole genome shotgun (WGS) entry which is preliminary data.</text>
</comment>
<dbReference type="Proteomes" id="UP000033710">
    <property type="component" value="Unassembled WGS sequence"/>
</dbReference>
<keyword evidence="6" id="KW-0808">Transferase</keyword>
<evidence type="ECO:0000256" key="12">
    <source>
        <dbReference type="SAM" id="MobiDB-lite"/>
    </source>
</evidence>
<evidence type="ECO:0000256" key="11">
    <source>
        <dbReference type="ARBA" id="ARBA00023136"/>
    </source>
</evidence>